<dbReference type="PANTHER" id="PTHR43808:SF8">
    <property type="entry name" value="PEPTIDASE M20 DIMERISATION DOMAIN-CONTAINING PROTEIN"/>
    <property type="match status" value="1"/>
</dbReference>
<dbReference type="InterPro" id="IPR036264">
    <property type="entry name" value="Bact_exopeptidase_dim_dom"/>
</dbReference>
<dbReference type="Gene3D" id="3.40.630.10">
    <property type="entry name" value="Zn peptidases"/>
    <property type="match status" value="1"/>
</dbReference>
<dbReference type="EMBL" id="CP002432">
    <property type="protein sequence ID" value="ADU66576.1"/>
    <property type="molecule type" value="Genomic_DNA"/>
</dbReference>
<dbReference type="AlphaFoldDB" id="E6W1M7"/>
<evidence type="ECO:0000313" key="7">
    <source>
        <dbReference type="EMBL" id="ADU66576.1"/>
    </source>
</evidence>
<dbReference type="InterPro" id="IPR011650">
    <property type="entry name" value="Peptidase_M20_dimer"/>
</dbReference>
<dbReference type="InterPro" id="IPR002933">
    <property type="entry name" value="Peptidase_M20"/>
</dbReference>
<evidence type="ECO:0000313" key="8">
    <source>
        <dbReference type="Proteomes" id="UP000002572"/>
    </source>
</evidence>
<keyword evidence="5" id="KW-0862">Zinc</keyword>
<keyword evidence="8" id="KW-1185">Reference proteome</keyword>
<dbReference type="GO" id="GO:0016787">
    <property type="term" value="F:hydrolase activity"/>
    <property type="evidence" value="ECO:0007669"/>
    <property type="project" value="UniProtKB-KW"/>
</dbReference>
<dbReference type="Pfam" id="PF07687">
    <property type="entry name" value="M20_dimer"/>
    <property type="match status" value="1"/>
</dbReference>
<dbReference type="Proteomes" id="UP000002572">
    <property type="component" value="Chromosome"/>
</dbReference>
<evidence type="ECO:0000256" key="1">
    <source>
        <dbReference type="ARBA" id="ARBA00001947"/>
    </source>
</evidence>
<gene>
    <name evidence="7" type="ordered locus">Selin_1849</name>
</gene>
<keyword evidence="3" id="KW-0479">Metal-binding</keyword>
<keyword evidence="4" id="KW-0378">Hydrolase</keyword>
<organism evidence="7 8">
    <name type="scientific">Desulfurispirillum indicum (strain ATCC BAA-1389 / DSM 22839 / S5)</name>
    <dbReference type="NCBI Taxonomy" id="653733"/>
    <lineage>
        <taxon>Bacteria</taxon>
        <taxon>Pseudomonadati</taxon>
        <taxon>Chrysiogenota</taxon>
        <taxon>Chrysiogenia</taxon>
        <taxon>Chrysiogenales</taxon>
        <taxon>Chrysiogenaceae</taxon>
        <taxon>Desulfurispirillum</taxon>
    </lineage>
</organism>
<dbReference type="GO" id="GO:0046872">
    <property type="term" value="F:metal ion binding"/>
    <property type="evidence" value="ECO:0007669"/>
    <property type="project" value="UniProtKB-KW"/>
</dbReference>
<dbReference type="Pfam" id="PF01546">
    <property type="entry name" value="Peptidase_M20"/>
    <property type="match status" value="1"/>
</dbReference>
<dbReference type="eggNOG" id="COG0624">
    <property type="taxonomic scope" value="Bacteria"/>
</dbReference>
<comment type="similarity">
    <text evidence="2">Belongs to the peptidase M20A family.</text>
</comment>
<dbReference type="HOGENOM" id="CLU_021802_2_0_0"/>
<protein>
    <submittedName>
        <fullName evidence="7">Peptidase M20</fullName>
    </submittedName>
</protein>
<dbReference type="KEGG" id="din:Selin_1849"/>
<comment type="cofactor">
    <cofactor evidence="1">
        <name>Zn(2+)</name>
        <dbReference type="ChEBI" id="CHEBI:29105"/>
    </cofactor>
</comment>
<evidence type="ECO:0000256" key="3">
    <source>
        <dbReference type="ARBA" id="ARBA00022723"/>
    </source>
</evidence>
<dbReference type="SUPFAM" id="SSF53187">
    <property type="entry name" value="Zn-dependent exopeptidases"/>
    <property type="match status" value="1"/>
</dbReference>
<proteinExistence type="inferred from homology"/>
<evidence type="ECO:0000256" key="5">
    <source>
        <dbReference type="ARBA" id="ARBA00022833"/>
    </source>
</evidence>
<dbReference type="SUPFAM" id="SSF55031">
    <property type="entry name" value="Bacterial exopeptidase dimerisation domain"/>
    <property type="match status" value="1"/>
</dbReference>
<dbReference type="OrthoDB" id="3665926at2"/>
<dbReference type="InParanoid" id="E6W1M7"/>
<feature type="domain" description="Peptidase M20 dimerisation" evidence="6">
    <location>
        <begin position="163"/>
        <end position="260"/>
    </location>
</feature>
<sequence>MINSARLRQLLLDMIDIYSPSGKEEEVVSYLEAHLTRMGLPFVRQEVEEGRFNLIVMPDDAEPEVVFVGHVDTVVPAHIDAYRPEEDGDTIYGLGSADMKGGVAAMVEAFAAYLQQHGTLPHAALALVVGEEAAQDGAARLVDEYSFDWAIVGEPTHLDPCFSHYGYLEMELATTGRRVHASMAGMQTHAVKDMLQVLLGFGNFMDARYPEIVYNIRDLNSTRCGFAAPERCETAIDMHFPPRFPAGELMAEIEEQLARHEGVEMELSFITVRPGYDIPVKGSFPGILQSVYEQLALPWNPKAFVSDSDAAILWREGIRPVVLGPGRLEEAHTQDESVSFNSVAQAAAIYLCMLGELGATQGPGKDQGT</sequence>
<accession>E6W1M7</accession>
<reference evidence="7 8" key="1">
    <citation type="submission" date="2010-12" db="EMBL/GenBank/DDBJ databases">
        <title>Complete sequence of Desulfurispirillum indicum S5.</title>
        <authorList>
            <consortium name="US DOE Joint Genome Institute"/>
            <person name="Lucas S."/>
            <person name="Copeland A."/>
            <person name="Lapidus A."/>
            <person name="Cheng J.-F."/>
            <person name="Goodwin L."/>
            <person name="Pitluck S."/>
            <person name="Chertkov O."/>
            <person name="Held B."/>
            <person name="Detter J.C."/>
            <person name="Han C."/>
            <person name="Tapia R."/>
            <person name="Land M."/>
            <person name="Hauser L."/>
            <person name="Kyrpides N."/>
            <person name="Ivanova N."/>
            <person name="Mikhailova N."/>
            <person name="Haggblom M."/>
            <person name="Rauschenbach I."/>
            <person name="Bini E."/>
            <person name="Woyke T."/>
        </authorList>
    </citation>
    <scope>NUCLEOTIDE SEQUENCE [LARGE SCALE GENOMIC DNA]</scope>
    <source>
        <strain evidence="8">ATCC BAA-1389 / DSM 22839 / S5</strain>
    </source>
</reference>
<evidence type="ECO:0000259" key="6">
    <source>
        <dbReference type="Pfam" id="PF07687"/>
    </source>
</evidence>
<dbReference type="FunCoup" id="E6W1M7">
    <property type="interactions" value="229"/>
</dbReference>
<evidence type="ECO:0000256" key="2">
    <source>
        <dbReference type="ARBA" id="ARBA00006247"/>
    </source>
</evidence>
<dbReference type="InterPro" id="IPR050072">
    <property type="entry name" value="Peptidase_M20A"/>
</dbReference>
<evidence type="ECO:0000256" key="4">
    <source>
        <dbReference type="ARBA" id="ARBA00022801"/>
    </source>
</evidence>
<dbReference type="Gene3D" id="3.30.70.360">
    <property type="match status" value="1"/>
</dbReference>
<dbReference type="RefSeq" id="WP_013506456.1">
    <property type="nucleotide sequence ID" value="NC_014836.1"/>
</dbReference>
<dbReference type="STRING" id="653733.Selin_1849"/>
<dbReference type="PANTHER" id="PTHR43808">
    <property type="entry name" value="ACETYLORNITHINE DEACETYLASE"/>
    <property type="match status" value="1"/>
</dbReference>
<name>E6W1M7_DESIS</name>